<keyword evidence="4" id="KW-1185">Reference proteome</keyword>
<evidence type="ECO:0000313" key="4">
    <source>
        <dbReference type="Proteomes" id="UP000236754"/>
    </source>
</evidence>
<feature type="compositionally biased region" description="Gly residues" evidence="1">
    <location>
        <begin position="251"/>
        <end position="272"/>
    </location>
</feature>
<dbReference type="Pfam" id="PF13298">
    <property type="entry name" value="LigD_N"/>
    <property type="match status" value="1"/>
</dbReference>
<organism evidence="3 4">
    <name type="scientific">Actinacidiphila yanglinensis</name>
    <dbReference type="NCBI Taxonomy" id="310779"/>
    <lineage>
        <taxon>Bacteria</taxon>
        <taxon>Bacillati</taxon>
        <taxon>Actinomycetota</taxon>
        <taxon>Actinomycetes</taxon>
        <taxon>Kitasatosporales</taxon>
        <taxon>Streptomycetaceae</taxon>
        <taxon>Actinacidiphila</taxon>
    </lineage>
</organism>
<gene>
    <name evidence="3" type="ORF">SAMN05216223_104205</name>
</gene>
<reference evidence="3 4" key="1">
    <citation type="submission" date="2016-10" db="EMBL/GenBank/DDBJ databases">
        <authorList>
            <person name="de Groot N.N."/>
        </authorList>
    </citation>
    <scope>NUCLEOTIDE SEQUENCE [LARGE SCALE GENOMIC DNA]</scope>
    <source>
        <strain evidence="3 4">CGMCC 4.2023</strain>
    </source>
</reference>
<dbReference type="NCBIfam" id="TIGR02777">
    <property type="entry name" value="LigD_PE_dom"/>
    <property type="match status" value="1"/>
</dbReference>
<feature type="compositionally biased region" description="Polar residues" evidence="1">
    <location>
        <begin position="1"/>
        <end position="11"/>
    </location>
</feature>
<dbReference type="Proteomes" id="UP000236754">
    <property type="component" value="Unassembled WGS sequence"/>
</dbReference>
<dbReference type="PANTHER" id="PTHR39465">
    <property type="entry name" value="DNA LIGASE D, 3'-PHOSPHOESTERASE DOMAIN"/>
    <property type="match status" value="1"/>
</dbReference>
<feature type="region of interest" description="Disordered" evidence="1">
    <location>
        <begin position="1"/>
        <end position="63"/>
    </location>
</feature>
<feature type="compositionally biased region" description="Basic residues" evidence="1">
    <location>
        <begin position="24"/>
        <end position="37"/>
    </location>
</feature>
<dbReference type="EMBL" id="FNVU01000004">
    <property type="protein sequence ID" value="SEG28867.1"/>
    <property type="molecule type" value="Genomic_DNA"/>
</dbReference>
<sequence length="318" mass="33316">MAASDTSNGSGTPDPPEGADRGRPGRRAARGRDRRGRLAAYRGKRDFTRTAEPRGAGAGTDGGPVYVVQIHDASRTHFDFRLEVDGVLKSWAVPKGPSTDPQDKRLAVPTEDHPMEYRDFEGVIEAGEYGGGTVIVWDAGGYRNVSTDRSGREIPFGEALAHGHASFRLTGGKLRGRWSLTRFRKGEAGTEDDSGHARGEAWLLVRSAGDGARGGGRGAVRRDRARARTVGRAVQGTEERSSAAELPGDPDGSGGSGGARGSDSSGGSGSSAGSGSTHRSRGRENRGTPDPHLARSARTGRTLAQVAAAGGPTWHSNR</sequence>
<dbReference type="PANTHER" id="PTHR39465:SF1">
    <property type="entry name" value="DNA LIGASE D 3'-PHOSPHOESTERASE DOMAIN-CONTAINING PROTEIN"/>
    <property type="match status" value="1"/>
</dbReference>
<feature type="compositionally biased region" description="Basic and acidic residues" evidence="1">
    <location>
        <begin position="43"/>
        <end position="52"/>
    </location>
</feature>
<evidence type="ECO:0000313" key="3">
    <source>
        <dbReference type="EMBL" id="SEG28867.1"/>
    </source>
</evidence>
<feature type="domain" description="DNA ligase D 3'-phosphoesterase" evidence="2">
    <location>
        <begin position="69"/>
        <end position="182"/>
    </location>
</feature>
<feature type="region of interest" description="Disordered" evidence="1">
    <location>
        <begin position="208"/>
        <end position="318"/>
    </location>
</feature>
<evidence type="ECO:0000259" key="2">
    <source>
        <dbReference type="Pfam" id="PF13298"/>
    </source>
</evidence>
<feature type="compositionally biased region" description="Basic and acidic residues" evidence="1">
    <location>
        <begin position="282"/>
        <end position="293"/>
    </location>
</feature>
<protein>
    <submittedName>
        <fullName evidence="3">Bifunctional non-homologous end joining protein LigD</fullName>
    </submittedName>
</protein>
<proteinExistence type="predicted"/>
<dbReference type="InterPro" id="IPR014144">
    <property type="entry name" value="LigD_PE_domain"/>
</dbReference>
<name>A0A1H5YZM2_9ACTN</name>
<dbReference type="AlphaFoldDB" id="A0A1H5YZM2"/>
<accession>A0A1H5YZM2</accession>
<evidence type="ECO:0000256" key="1">
    <source>
        <dbReference type="SAM" id="MobiDB-lite"/>
    </source>
</evidence>